<keyword evidence="3" id="KW-0732">Signal</keyword>
<dbReference type="Gene3D" id="2.60.40.1090">
    <property type="entry name" value="Fimbrial-type adhesion domain"/>
    <property type="match status" value="1"/>
</dbReference>
<evidence type="ECO:0000256" key="3">
    <source>
        <dbReference type="ARBA" id="ARBA00022729"/>
    </source>
</evidence>
<keyword evidence="4" id="KW-0281">Fimbrium</keyword>
<evidence type="ECO:0000259" key="5">
    <source>
        <dbReference type="Pfam" id="PF00419"/>
    </source>
</evidence>
<dbReference type="InterPro" id="IPR050263">
    <property type="entry name" value="Bact_Fimbrial_Adh_Pro"/>
</dbReference>
<dbReference type="InterPro" id="IPR008966">
    <property type="entry name" value="Adhesion_dom_sf"/>
</dbReference>
<dbReference type="OrthoDB" id="6414997at2"/>
<dbReference type="SUPFAM" id="SSF49401">
    <property type="entry name" value="Bacterial adhesins"/>
    <property type="match status" value="1"/>
</dbReference>
<dbReference type="AlphaFoldDB" id="A0A376DCH9"/>
<proteinExistence type="inferred from homology"/>
<keyword evidence="8" id="KW-1185">Reference proteome</keyword>
<feature type="domain" description="Fimbrial-type adhesion" evidence="5">
    <location>
        <begin position="191"/>
        <end position="345"/>
    </location>
</feature>
<evidence type="ECO:0000313" key="6">
    <source>
        <dbReference type="EMBL" id="AOV96529.1"/>
    </source>
</evidence>
<dbReference type="InterPro" id="IPR000259">
    <property type="entry name" value="Adhesion_dom_fimbrial"/>
</dbReference>
<organism evidence="7 9">
    <name type="scientific">Edwardsiella hoshinae</name>
    <dbReference type="NCBI Taxonomy" id="93378"/>
    <lineage>
        <taxon>Bacteria</taxon>
        <taxon>Pseudomonadati</taxon>
        <taxon>Pseudomonadota</taxon>
        <taxon>Gammaproteobacteria</taxon>
        <taxon>Enterobacterales</taxon>
        <taxon>Hafniaceae</taxon>
        <taxon>Edwardsiella</taxon>
    </lineage>
</organism>
<dbReference type="EMBL" id="UFXZ01000001">
    <property type="protein sequence ID" value="STC86785.1"/>
    <property type="molecule type" value="Genomic_DNA"/>
</dbReference>
<gene>
    <name evidence="6" type="ORF">A9798_05910</name>
    <name evidence="7" type="ORF">NCTC12121_01269</name>
</gene>
<dbReference type="KEGG" id="eho:A9798_05910"/>
<evidence type="ECO:0000313" key="8">
    <source>
        <dbReference type="Proteomes" id="UP000175893"/>
    </source>
</evidence>
<dbReference type="Pfam" id="PF00419">
    <property type="entry name" value="Fimbrial"/>
    <property type="match status" value="1"/>
</dbReference>
<comment type="subcellular location">
    <subcellularLocation>
        <location evidence="1">Fimbrium</location>
    </subcellularLocation>
</comment>
<dbReference type="Proteomes" id="UP000255248">
    <property type="component" value="Unassembled WGS sequence"/>
</dbReference>
<dbReference type="EMBL" id="CP016043">
    <property type="protein sequence ID" value="AOV96529.1"/>
    <property type="molecule type" value="Genomic_DNA"/>
</dbReference>
<evidence type="ECO:0000313" key="9">
    <source>
        <dbReference type="Proteomes" id="UP000255248"/>
    </source>
</evidence>
<evidence type="ECO:0000313" key="7">
    <source>
        <dbReference type="EMBL" id="STC86785.1"/>
    </source>
</evidence>
<dbReference type="Proteomes" id="UP000175893">
    <property type="component" value="Chromosome"/>
</dbReference>
<reference evidence="7 9" key="2">
    <citation type="submission" date="2018-06" db="EMBL/GenBank/DDBJ databases">
        <authorList>
            <consortium name="Pathogen Informatics"/>
            <person name="Doyle S."/>
        </authorList>
    </citation>
    <scope>NUCLEOTIDE SEQUENCE [LARGE SCALE GENOMIC DNA]</scope>
    <source>
        <strain evidence="7 9">NCTC12121</strain>
    </source>
</reference>
<evidence type="ECO:0000256" key="1">
    <source>
        <dbReference type="ARBA" id="ARBA00004561"/>
    </source>
</evidence>
<protein>
    <submittedName>
        <fullName evidence="7">Putative fimbrial-like adhesin protein StcD</fullName>
    </submittedName>
</protein>
<dbReference type="RefSeq" id="WP_024522389.1">
    <property type="nucleotide sequence ID" value="NZ_CP016043.1"/>
</dbReference>
<reference evidence="6 8" key="1">
    <citation type="submission" date="2016-06" db="EMBL/GenBank/DDBJ databases">
        <title>Complete genome sequence of Edwardsiella hoshinae ATCC 35051.</title>
        <authorList>
            <person name="Reichley S.R."/>
            <person name="Waldbieser G.C."/>
            <person name="Lawrence M.L."/>
            <person name="Griffin M.J."/>
        </authorList>
    </citation>
    <scope>NUCLEOTIDE SEQUENCE [LARGE SCALE GENOMIC DNA]</scope>
    <source>
        <strain evidence="6 8">ATCC 35051</strain>
    </source>
</reference>
<comment type="similarity">
    <text evidence="2">Belongs to the fimbrial protein family.</text>
</comment>
<dbReference type="InterPro" id="IPR036937">
    <property type="entry name" value="Adhesion_dom_fimbrial_sf"/>
</dbReference>
<evidence type="ECO:0000256" key="4">
    <source>
        <dbReference type="ARBA" id="ARBA00023263"/>
    </source>
</evidence>
<evidence type="ECO:0000256" key="2">
    <source>
        <dbReference type="ARBA" id="ARBA00006671"/>
    </source>
</evidence>
<name>A0A376DCH9_9GAMM</name>
<dbReference type="STRING" id="93378.A9798_05910"/>
<dbReference type="GO" id="GO:0009289">
    <property type="term" value="C:pilus"/>
    <property type="evidence" value="ECO:0007669"/>
    <property type="project" value="UniProtKB-SubCell"/>
</dbReference>
<sequence length="345" mass="38175">MNYRRYLFILLVLLSGPALSWCKLEVPGMERQTGQVLMSNQNMFPSGQQVAVPLTLFSKTTRCDKYSSEQNKVYLGTPYTKPIVVKFYDAVYIEFTIQPPPQDTLKLETNRRYTAAQFLDQLVVSAKPVAPTYTQRVANDNGEYRLDTALIISAGSGASDSLGEFIRRLIAFLLSGKWPAKENDLYQLNLTLKLDYKPTTCQFVETTLTLPPVALSDLPQRGEVSGITANHTLVAQCDNLNGELTNRAMKVTLSSDALLAGNARVILPQRGVSGVGFVLYDEQQRPVTLGGSGASASSIKLLRQWEGLPERGFSLPISAAYYVYARNQVQPGKLEANVTINIDYE</sequence>
<dbReference type="GO" id="GO:0043709">
    <property type="term" value="P:cell adhesion involved in single-species biofilm formation"/>
    <property type="evidence" value="ECO:0007669"/>
    <property type="project" value="TreeGrafter"/>
</dbReference>
<dbReference type="PANTHER" id="PTHR33420">
    <property type="entry name" value="FIMBRIAL SUBUNIT ELFA-RELATED"/>
    <property type="match status" value="1"/>
</dbReference>
<accession>A0A376DCH9</accession>
<dbReference type="PANTHER" id="PTHR33420:SF3">
    <property type="entry name" value="FIMBRIAL SUBUNIT ELFA"/>
    <property type="match status" value="1"/>
</dbReference>